<keyword evidence="4" id="KW-0788">Thiol protease</keyword>
<dbReference type="InterPro" id="IPR038765">
    <property type="entry name" value="Papain-like_cys_pep_sf"/>
</dbReference>
<feature type="compositionally biased region" description="Basic and acidic residues" evidence="5">
    <location>
        <begin position="190"/>
        <end position="212"/>
    </location>
</feature>
<dbReference type="SUPFAM" id="SSF54001">
    <property type="entry name" value="Cysteine proteinases"/>
    <property type="match status" value="1"/>
</dbReference>
<dbReference type="PANTHER" id="PTHR47053:SF1">
    <property type="entry name" value="MUREIN DD-ENDOPEPTIDASE MEPH-RELATED"/>
    <property type="match status" value="1"/>
</dbReference>
<feature type="compositionally biased region" description="Acidic residues" evidence="5">
    <location>
        <begin position="51"/>
        <end position="72"/>
    </location>
</feature>
<dbReference type="PANTHER" id="PTHR47053">
    <property type="entry name" value="MUREIN DD-ENDOPEPTIDASE MEPH-RELATED"/>
    <property type="match status" value="1"/>
</dbReference>
<dbReference type="GO" id="GO:0008234">
    <property type="term" value="F:cysteine-type peptidase activity"/>
    <property type="evidence" value="ECO:0007669"/>
    <property type="project" value="UniProtKB-KW"/>
</dbReference>
<organism evidence="7 8">
    <name type="scientific">Faecalibacterium langellae</name>
    <dbReference type="NCBI Taxonomy" id="3435293"/>
    <lineage>
        <taxon>Bacteria</taxon>
        <taxon>Bacillati</taxon>
        <taxon>Bacillota</taxon>
        <taxon>Clostridia</taxon>
        <taxon>Eubacteriales</taxon>
        <taxon>Oscillospiraceae</taxon>
        <taxon>Faecalibacterium</taxon>
    </lineage>
</organism>
<comment type="similarity">
    <text evidence="1">Belongs to the peptidase C40 family.</text>
</comment>
<evidence type="ECO:0000313" key="7">
    <source>
        <dbReference type="EMBL" id="PDX59772.1"/>
    </source>
</evidence>
<feature type="domain" description="NlpC/P60" evidence="6">
    <location>
        <begin position="548"/>
        <end position="673"/>
    </location>
</feature>
<gene>
    <name evidence="7" type="ORF">CGS46_02385</name>
</gene>
<evidence type="ECO:0000256" key="5">
    <source>
        <dbReference type="SAM" id="MobiDB-lite"/>
    </source>
</evidence>
<feature type="compositionally biased region" description="Basic and acidic residues" evidence="5">
    <location>
        <begin position="87"/>
        <end position="102"/>
    </location>
</feature>
<evidence type="ECO:0000313" key="8">
    <source>
        <dbReference type="Proteomes" id="UP000220752"/>
    </source>
</evidence>
<feature type="region of interest" description="Disordered" evidence="5">
    <location>
        <begin position="16"/>
        <end position="126"/>
    </location>
</feature>
<evidence type="ECO:0000256" key="4">
    <source>
        <dbReference type="ARBA" id="ARBA00022807"/>
    </source>
</evidence>
<feature type="region of interest" description="Disordered" evidence="5">
    <location>
        <begin position="155"/>
        <end position="241"/>
    </location>
</feature>
<dbReference type="Gene3D" id="3.90.1720.10">
    <property type="entry name" value="endopeptidase domain like (from Nostoc punctiforme)"/>
    <property type="match status" value="1"/>
</dbReference>
<dbReference type="NCBIfam" id="NF045974">
    <property type="entry name" value="conju_CD1108"/>
    <property type="match status" value="1"/>
</dbReference>
<dbReference type="Pfam" id="PF00877">
    <property type="entry name" value="NLPC_P60"/>
    <property type="match status" value="1"/>
</dbReference>
<keyword evidence="2" id="KW-0645">Protease</keyword>
<feature type="compositionally biased region" description="Basic and acidic residues" evidence="5">
    <location>
        <begin position="38"/>
        <end position="50"/>
    </location>
</feature>
<protein>
    <submittedName>
        <fullName evidence="7">Hydrolase Nlp/P60</fullName>
    </submittedName>
</protein>
<dbReference type="AlphaFoldDB" id="A0A2A6ZEG2"/>
<evidence type="ECO:0000256" key="2">
    <source>
        <dbReference type="ARBA" id="ARBA00022670"/>
    </source>
</evidence>
<accession>A0A2A6ZEG2</accession>
<reference evidence="7 8" key="1">
    <citation type="journal article" date="2017" name="Front. Microbiol.">
        <title>New Insights into the Diversity of the Genus Faecalibacterium.</title>
        <authorList>
            <person name="Benevides L."/>
            <person name="Burman S."/>
            <person name="Martin R."/>
            <person name="Robert V."/>
            <person name="Thomas M."/>
            <person name="Miquel S."/>
            <person name="Chain F."/>
            <person name="Sokol H."/>
            <person name="Bermudez-Humaran L.G."/>
            <person name="Morrison M."/>
            <person name="Langella P."/>
            <person name="Azevedo V.A."/>
            <person name="Chatel J.M."/>
            <person name="Soares S."/>
        </authorList>
    </citation>
    <scope>NUCLEOTIDE SEQUENCE [LARGE SCALE GENOMIC DNA]</scope>
    <source>
        <strain evidence="8">CNCM I-4540</strain>
    </source>
</reference>
<sequence>MADKRFRGRDKIVQKMTKDGLVEENLRTGETKSAVAEEPPKQEDSEKDAVESAEETPVVEEEVCMDAEEGEEEKPRRSTAKQSTEYYKAHQEDGKAKEKDASPVDEDAEPALKKKGRLSFDDEQQGGIVRGAGLGIKKVAKKGVDTATGFAHNKVHQVEKENSGVESAHKSEETLEGLYRFSKGRKKTREKSARAEKKVEVEKKSSRLKFSESEGGMAEEVAETSLKKKPHLPPPTAAGGEATKTVGSKFYQKKQYKDAYAAAKRGRKAGNAASKQAATAANTLAEKAKAAVQEIVVQNKTLWAGLGIAALMLMLIMGAFSSCSAAIQGTGSTFIGTTYPSKDADMKGAEEDYLELEKKLDEQIRQMESTHPGYDEYRYQLDEIGHDPYQLISHLTAVYEQFTRGQVKTVIKSLFEQQYLLKVWETIEIRTRMETRVGIRPTIDAFGNVSMETYTYQEEVEYEYKILNVLLKNKGFDTIARKNMDRKQTGRYDAYNLTYGNRPELFGAGSPTYSGGTTGSIGSGGSGGTGGSSGGGFQYDIPEEALSDEKFARMIAEAEKYLGMPYVWGGSSPSTSFDCSGFVCWVINNCGNGWNVGRTTANGLRGKCSYVSPANAQPGDLIFFEKTYNTVGASHVGIYVGNGMMIHCGDPISYTSINSTYWQNHFLGFGRIK</sequence>
<evidence type="ECO:0000259" key="6">
    <source>
        <dbReference type="PROSITE" id="PS51935"/>
    </source>
</evidence>
<evidence type="ECO:0000256" key="3">
    <source>
        <dbReference type="ARBA" id="ARBA00022801"/>
    </source>
</evidence>
<name>A0A2A6ZEG2_9FIRM</name>
<dbReference type="GO" id="GO:0006508">
    <property type="term" value="P:proteolysis"/>
    <property type="evidence" value="ECO:0007669"/>
    <property type="project" value="UniProtKB-KW"/>
</dbReference>
<feature type="compositionally biased region" description="Basic and acidic residues" evidence="5">
    <location>
        <begin position="156"/>
        <end position="173"/>
    </location>
</feature>
<dbReference type="PROSITE" id="PS51935">
    <property type="entry name" value="NLPC_P60"/>
    <property type="match status" value="1"/>
</dbReference>
<keyword evidence="8" id="KW-1185">Reference proteome</keyword>
<proteinExistence type="inferred from homology"/>
<dbReference type="EMBL" id="NMTQ01000011">
    <property type="protein sequence ID" value="PDX59772.1"/>
    <property type="molecule type" value="Genomic_DNA"/>
</dbReference>
<evidence type="ECO:0000256" key="1">
    <source>
        <dbReference type="ARBA" id="ARBA00007074"/>
    </source>
</evidence>
<dbReference type="Proteomes" id="UP000220752">
    <property type="component" value="Unassembled WGS sequence"/>
</dbReference>
<keyword evidence="3 7" id="KW-0378">Hydrolase</keyword>
<dbReference type="InterPro" id="IPR051202">
    <property type="entry name" value="Peptidase_C40"/>
</dbReference>
<feature type="compositionally biased region" description="Basic and acidic residues" evidence="5">
    <location>
        <begin position="16"/>
        <end position="30"/>
    </location>
</feature>
<comment type="caution">
    <text evidence="7">The sequence shown here is derived from an EMBL/GenBank/DDBJ whole genome shotgun (WGS) entry which is preliminary data.</text>
</comment>
<dbReference type="InterPro" id="IPR000064">
    <property type="entry name" value="NLP_P60_dom"/>
</dbReference>